<keyword evidence="4" id="KW-1185">Reference proteome</keyword>
<feature type="domain" description="HTH LytTR-type" evidence="2">
    <location>
        <begin position="155"/>
        <end position="262"/>
    </location>
</feature>
<dbReference type="InterPro" id="IPR007492">
    <property type="entry name" value="LytTR_DNA-bd_dom"/>
</dbReference>
<feature type="transmembrane region" description="Helical" evidence="1">
    <location>
        <begin position="75"/>
        <end position="98"/>
    </location>
</feature>
<gene>
    <name evidence="3" type="ORF">NU887_02495</name>
</gene>
<dbReference type="PANTHER" id="PTHR37299:SF1">
    <property type="entry name" value="STAGE 0 SPORULATION PROTEIN A HOMOLOG"/>
    <property type="match status" value="1"/>
</dbReference>
<comment type="caution">
    <text evidence="3">The sequence shown here is derived from an EMBL/GenBank/DDBJ whole genome shotgun (WGS) entry which is preliminary data.</text>
</comment>
<keyword evidence="1" id="KW-0472">Membrane</keyword>
<dbReference type="RefSeq" id="WP_258421777.1">
    <property type="nucleotide sequence ID" value="NZ_JANSUY010000001.1"/>
</dbReference>
<keyword evidence="1" id="KW-1133">Transmembrane helix</keyword>
<feature type="transmembrane region" description="Helical" evidence="1">
    <location>
        <begin position="37"/>
        <end position="54"/>
    </location>
</feature>
<dbReference type="Gene3D" id="2.40.50.1020">
    <property type="entry name" value="LytTr DNA-binding domain"/>
    <property type="match status" value="1"/>
</dbReference>
<organism evidence="3 4">
    <name type="scientific">Aquiflexum gelatinilyticum</name>
    <dbReference type="NCBI Taxonomy" id="2961943"/>
    <lineage>
        <taxon>Bacteria</taxon>
        <taxon>Pseudomonadati</taxon>
        <taxon>Bacteroidota</taxon>
        <taxon>Cytophagia</taxon>
        <taxon>Cytophagales</taxon>
        <taxon>Cyclobacteriaceae</taxon>
        <taxon>Aquiflexum</taxon>
    </lineage>
</organism>
<sequence length="262" mass="30746">MNSLLKMIVFSILTGFFFVTIGQDISLFVLFGRWEFYFDWFCVVLIVFLVTYLMSGINTYLERKYPWNSDFRKRLLLQFLFNVLLVTGVSFFLVFVYMEFVLGLSIVETSYFEYELPISIVVILVINLIFVIQYFVDKEKSAVSRENAVVMPQKIIGFSGKSRMAIDPTKIIYIEKEGSISFLYLESGDRYVYYGTLEELESKLAPNNFFRSNRQTIVQRDNCMGYDTERSGQVNLTLKIPHQKQVKISQKKAKDFKNWLLE</sequence>
<feature type="transmembrane region" description="Helical" evidence="1">
    <location>
        <begin position="7"/>
        <end position="31"/>
    </location>
</feature>
<name>A0A9X2P803_9BACT</name>
<dbReference type="InterPro" id="IPR046947">
    <property type="entry name" value="LytR-like"/>
</dbReference>
<dbReference type="GO" id="GO:0000156">
    <property type="term" value="F:phosphorelay response regulator activity"/>
    <property type="evidence" value="ECO:0007669"/>
    <property type="project" value="InterPro"/>
</dbReference>
<dbReference type="AlphaFoldDB" id="A0A9X2P803"/>
<dbReference type="Proteomes" id="UP001142175">
    <property type="component" value="Unassembled WGS sequence"/>
</dbReference>
<dbReference type="GO" id="GO:0003677">
    <property type="term" value="F:DNA binding"/>
    <property type="evidence" value="ECO:0007669"/>
    <property type="project" value="InterPro"/>
</dbReference>
<evidence type="ECO:0000313" key="3">
    <source>
        <dbReference type="EMBL" id="MCR9013885.1"/>
    </source>
</evidence>
<accession>A0A9X2P803</accession>
<proteinExistence type="predicted"/>
<dbReference type="Pfam" id="PF04397">
    <property type="entry name" value="LytTR"/>
    <property type="match status" value="1"/>
</dbReference>
<evidence type="ECO:0000259" key="2">
    <source>
        <dbReference type="PROSITE" id="PS50930"/>
    </source>
</evidence>
<evidence type="ECO:0000256" key="1">
    <source>
        <dbReference type="SAM" id="Phobius"/>
    </source>
</evidence>
<evidence type="ECO:0000313" key="4">
    <source>
        <dbReference type="Proteomes" id="UP001142175"/>
    </source>
</evidence>
<feature type="transmembrane region" description="Helical" evidence="1">
    <location>
        <begin position="118"/>
        <end position="136"/>
    </location>
</feature>
<dbReference type="PANTHER" id="PTHR37299">
    <property type="entry name" value="TRANSCRIPTIONAL REGULATOR-RELATED"/>
    <property type="match status" value="1"/>
</dbReference>
<reference evidence="3" key="1">
    <citation type="submission" date="2022-08" db="EMBL/GenBank/DDBJ databases">
        <authorList>
            <person name="Zhang D."/>
        </authorList>
    </citation>
    <scope>NUCLEOTIDE SEQUENCE</scope>
    <source>
        <strain evidence="3">XJ19-11</strain>
    </source>
</reference>
<keyword evidence="1" id="KW-0812">Transmembrane</keyword>
<dbReference type="SMART" id="SM00850">
    <property type="entry name" value="LytTR"/>
    <property type="match status" value="1"/>
</dbReference>
<dbReference type="EMBL" id="JANSUY010000001">
    <property type="protein sequence ID" value="MCR9013885.1"/>
    <property type="molecule type" value="Genomic_DNA"/>
</dbReference>
<protein>
    <submittedName>
        <fullName evidence="3">LytTR family transcriptional regulator</fullName>
    </submittedName>
</protein>
<dbReference type="PROSITE" id="PS50930">
    <property type="entry name" value="HTH_LYTTR"/>
    <property type="match status" value="1"/>
</dbReference>